<sequence>MYCTTNNIKEKRRKKESLRIRYSRLLLFIPLASLPASKLSNSLQLIPNTYVHNTDYLLFFLLLHHNKYGLLFKLPSFRQI</sequence>
<evidence type="ECO:0000313" key="1">
    <source>
        <dbReference type="EMBL" id="CDW27877.1"/>
    </source>
</evidence>
<name>A0A0K2TQD5_LEPSM</name>
<proteinExistence type="predicted"/>
<organism evidence="1">
    <name type="scientific">Lepeophtheirus salmonis</name>
    <name type="common">Salmon louse</name>
    <name type="synonym">Caligus salmonis</name>
    <dbReference type="NCBI Taxonomy" id="72036"/>
    <lineage>
        <taxon>Eukaryota</taxon>
        <taxon>Metazoa</taxon>
        <taxon>Ecdysozoa</taxon>
        <taxon>Arthropoda</taxon>
        <taxon>Crustacea</taxon>
        <taxon>Multicrustacea</taxon>
        <taxon>Hexanauplia</taxon>
        <taxon>Copepoda</taxon>
        <taxon>Siphonostomatoida</taxon>
        <taxon>Caligidae</taxon>
        <taxon>Lepeophtheirus</taxon>
    </lineage>
</organism>
<protein>
    <submittedName>
        <fullName evidence="1">Uncharacterized protein</fullName>
    </submittedName>
</protein>
<dbReference type="EMBL" id="HACA01010516">
    <property type="protein sequence ID" value="CDW27877.1"/>
    <property type="molecule type" value="Transcribed_RNA"/>
</dbReference>
<reference evidence="1" key="1">
    <citation type="submission" date="2014-05" db="EMBL/GenBank/DDBJ databases">
        <authorList>
            <person name="Chronopoulou M."/>
        </authorList>
    </citation>
    <scope>NUCLEOTIDE SEQUENCE</scope>
    <source>
        <tissue evidence="1">Whole organism</tissue>
    </source>
</reference>
<accession>A0A0K2TQD5</accession>
<dbReference type="AlphaFoldDB" id="A0A0K2TQD5"/>